<evidence type="ECO:0000313" key="3">
    <source>
        <dbReference type="Proteomes" id="UP000285266"/>
    </source>
</evidence>
<evidence type="ECO:0000313" key="2">
    <source>
        <dbReference type="EMBL" id="ROT87799.1"/>
    </source>
</evidence>
<feature type="compositionally biased region" description="Basic residues" evidence="1">
    <location>
        <begin position="82"/>
        <end position="98"/>
    </location>
</feature>
<gene>
    <name evidence="2" type="ORF">BMONG18_0339</name>
</gene>
<dbReference type="AlphaFoldDB" id="A0A423UGG2"/>
<proteinExistence type="predicted"/>
<evidence type="ECO:0000256" key="1">
    <source>
        <dbReference type="SAM" id="MobiDB-lite"/>
    </source>
</evidence>
<name>A0A423UGG2_9BIFI</name>
<protein>
    <submittedName>
        <fullName evidence="2">Uncharacterized protein</fullName>
    </submittedName>
</protein>
<dbReference type="Proteomes" id="UP000285266">
    <property type="component" value="Unassembled WGS sequence"/>
</dbReference>
<comment type="caution">
    <text evidence="2">The sequence shown here is derived from an EMBL/GenBank/DDBJ whole genome shotgun (WGS) entry which is preliminary data.</text>
</comment>
<dbReference type="EMBL" id="QRAJ01000001">
    <property type="protein sequence ID" value="ROT87799.1"/>
    <property type="molecule type" value="Genomic_DNA"/>
</dbReference>
<accession>A0A423UGG2</accession>
<reference evidence="2 3" key="1">
    <citation type="submission" date="2018-07" db="EMBL/GenBank/DDBJ databases">
        <title>The role of parmesan cheese in vectoring bovine microbiota.</title>
        <authorList>
            <person name="Lugli G.A."/>
            <person name="Milani C."/>
        </authorList>
    </citation>
    <scope>NUCLEOTIDE SEQUENCE [LARGE SCALE GENOMIC DNA]</scope>
    <source>
        <strain evidence="2 3">BMONG18</strain>
    </source>
</reference>
<sequence>MTCTLPRATICPDIVAHFFVPRRCAAADKIMYHDKAKALEAAEDSLVERGVTLWVYRCRFCGTWHLTHRDPNSPMTNGPHTGSRRPHSRKRGFKPRRR</sequence>
<organism evidence="2 3">
    <name type="scientific">Bifidobacterium mongoliense</name>
    <dbReference type="NCBI Taxonomy" id="518643"/>
    <lineage>
        <taxon>Bacteria</taxon>
        <taxon>Bacillati</taxon>
        <taxon>Actinomycetota</taxon>
        <taxon>Actinomycetes</taxon>
        <taxon>Bifidobacteriales</taxon>
        <taxon>Bifidobacteriaceae</taxon>
        <taxon>Bifidobacterium</taxon>
    </lineage>
</organism>
<feature type="region of interest" description="Disordered" evidence="1">
    <location>
        <begin position="66"/>
        <end position="98"/>
    </location>
</feature>